<evidence type="ECO:0000256" key="2">
    <source>
        <dbReference type="ARBA" id="ARBA00010699"/>
    </source>
</evidence>
<name>A0A9D1JT09_9FIRM</name>
<evidence type="ECO:0000313" key="11">
    <source>
        <dbReference type="EMBL" id="HIS64597.1"/>
    </source>
</evidence>
<dbReference type="HAMAP" id="MF_00182">
    <property type="entry name" value="Formyl_trans"/>
    <property type="match status" value="1"/>
</dbReference>
<dbReference type="InterPro" id="IPR036477">
    <property type="entry name" value="Formyl_transf_N_sf"/>
</dbReference>
<evidence type="ECO:0000256" key="3">
    <source>
        <dbReference type="ARBA" id="ARBA00012261"/>
    </source>
</evidence>
<proteinExistence type="inferred from homology"/>
<reference evidence="11" key="1">
    <citation type="submission" date="2020-10" db="EMBL/GenBank/DDBJ databases">
        <authorList>
            <person name="Gilroy R."/>
        </authorList>
    </citation>
    <scope>NUCLEOTIDE SEQUENCE</scope>
    <source>
        <strain evidence="11">ChiBcec16-1751</strain>
    </source>
</reference>
<dbReference type="CDD" id="cd08646">
    <property type="entry name" value="FMT_core_Met-tRNA-FMT_N"/>
    <property type="match status" value="1"/>
</dbReference>
<evidence type="ECO:0000256" key="1">
    <source>
        <dbReference type="ARBA" id="ARBA00002606"/>
    </source>
</evidence>
<dbReference type="PANTHER" id="PTHR11138:SF5">
    <property type="entry name" value="METHIONYL-TRNA FORMYLTRANSFERASE, MITOCHONDRIAL"/>
    <property type="match status" value="1"/>
</dbReference>
<dbReference type="GO" id="GO:0005829">
    <property type="term" value="C:cytosol"/>
    <property type="evidence" value="ECO:0007669"/>
    <property type="project" value="TreeGrafter"/>
</dbReference>
<keyword evidence="6 8" id="KW-0648">Protein biosynthesis</keyword>
<dbReference type="Pfam" id="PF02911">
    <property type="entry name" value="Formyl_trans_C"/>
    <property type="match status" value="1"/>
</dbReference>
<dbReference type="EMBL" id="DVJJ01000069">
    <property type="protein sequence ID" value="HIS64597.1"/>
    <property type="molecule type" value="Genomic_DNA"/>
</dbReference>
<comment type="similarity">
    <text evidence="2 8">Belongs to the Fmt family.</text>
</comment>
<dbReference type="CDD" id="cd08704">
    <property type="entry name" value="Met_tRNA_FMT_C"/>
    <property type="match status" value="1"/>
</dbReference>
<dbReference type="InterPro" id="IPR041711">
    <property type="entry name" value="Met-tRNA-FMT_N"/>
</dbReference>
<evidence type="ECO:0000256" key="6">
    <source>
        <dbReference type="ARBA" id="ARBA00022917"/>
    </source>
</evidence>
<dbReference type="PANTHER" id="PTHR11138">
    <property type="entry name" value="METHIONYL-TRNA FORMYLTRANSFERASE"/>
    <property type="match status" value="1"/>
</dbReference>
<protein>
    <recommendedName>
        <fullName evidence="4 8">Methionyl-tRNA formyltransferase</fullName>
        <ecNumber evidence="3 8">2.1.2.9</ecNumber>
    </recommendedName>
</protein>
<dbReference type="SUPFAM" id="SSF53328">
    <property type="entry name" value="Formyltransferase"/>
    <property type="match status" value="1"/>
</dbReference>
<dbReference type="SUPFAM" id="SSF50486">
    <property type="entry name" value="FMT C-terminal domain-like"/>
    <property type="match status" value="1"/>
</dbReference>
<dbReference type="EC" id="2.1.2.9" evidence="3 8"/>
<evidence type="ECO:0000256" key="4">
    <source>
        <dbReference type="ARBA" id="ARBA00016014"/>
    </source>
</evidence>
<evidence type="ECO:0000256" key="8">
    <source>
        <dbReference type="HAMAP-Rule" id="MF_00182"/>
    </source>
</evidence>
<dbReference type="Pfam" id="PF00551">
    <property type="entry name" value="Formyl_trans_N"/>
    <property type="match status" value="1"/>
</dbReference>
<dbReference type="GO" id="GO:0004479">
    <property type="term" value="F:methionyl-tRNA formyltransferase activity"/>
    <property type="evidence" value="ECO:0007669"/>
    <property type="project" value="UniProtKB-UniRule"/>
</dbReference>
<evidence type="ECO:0000256" key="5">
    <source>
        <dbReference type="ARBA" id="ARBA00022679"/>
    </source>
</evidence>
<comment type="caution">
    <text evidence="11">The sequence shown here is derived from an EMBL/GenBank/DDBJ whole genome shotgun (WGS) entry which is preliminary data.</text>
</comment>
<dbReference type="NCBIfam" id="TIGR00460">
    <property type="entry name" value="fmt"/>
    <property type="match status" value="1"/>
</dbReference>
<feature type="domain" description="Formyl transferase N-terminal" evidence="9">
    <location>
        <begin position="1"/>
        <end position="178"/>
    </location>
</feature>
<reference evidence="11" key="2">
    <citation type="journal article" date="2021" name="PeerJ">
        <title>Extensive microbial diversity within the chicken gut microbiome revealed by metagenomics and culture.</title>
        <authorList>
            <person name="Gilroy R."/>
            <person name="Ravi A."/>
            <person name="Getino M."/>
            <person name="Pursley I."/>
            <person name="Horton D.L."/>
            <person name="Alikhan N.F."/>
            <person name="Baker D."/>
            <person name="Gharbi K."/>
            <person name="Hall N."/>
            <person name="Watson M."/>
            <person name="Adriaenssens E.M."/>
            <person name="Foster-Nyarko E."/>
            <person name="Jarju S."/>
            <person name="Secka A."/>
            <person name="Antonio M."/>
            <person name="Oren A."/>
            <person name="Chaudhuri R.R."/>
            <person name="La Ragione R."/>
            <person name="Hildebrand F."/>
            <person name="Pallen M.J."/>
        </authorList>
    </citation>
    <scope>NUCLEOTIDE SEQUENCE</scope>
    <source>
        <strain evidence="11">ChiBcec16-1751</strain>
    </source>
</reference>
<gene>
    <name evidence="8" type="primary">fmt</name>
    <name evidence="11" type="ORF">IAA83_04400</name>
</gene>
<accession>A0A9D1JT09</accession>
<dbReference type="InterPro" id="IPR005794">
    <property type="entry name" value="Fmt"/>
</dbReference>
<feature type="binding site" evidence="8">
    <location>
        <begin position="109"/>
        <end position="112"/>
    </location>
    <ligand>
        <name>(6S)-5,6,7,8-tetrahydrofolate</name>
        <dbReference type="ChEBI" id="CHEBI:57453"/>
    </ligand>
</feature>
<dbReference type="InterPro" id="IPR037022">
    <property type="entry name" value="Formyl_trans_C_sf"/>
</dbReference>
<dbReference type="InterPro" id="IPR044135">
    <property type="entry name" value="Met-tRNA-FMT_C"/>
</dbReference>
<sequence>MRIVFMGTPAISATCLRRIHEDGCNIVGVYTKPDTPKNRGMKMAMSEVKIYAQSVGLPVYQPTTFKDDAVVEELKALQPDLILVVAYGKILPQRVLDIPPQGCINIHASVLPALRGSGPIQWAILNGLDETGVTAMYMAAEMDAGDMIEIRKTPIDPMETTEELMARLAEIGAGLLSDTVKHVADGTVTRTAQDPSQVTFAPMLTKEMAPIDWSRTSRQIVDHVRGLIPWPVATAELDGKRFKIYRVEYTDKTTDKAPGTLLELHKKGLDVACGDGKVVTITQLQAEGGKRMAAPDYFRGHPIQL</sequence>
<dbReference type="Gene3D" id="3.40.50.170">
    <property type="entry name" value="Formyl transferase, N-terminal domain"/>
    <property type="match status" value="1"/>
</dbReference>
<feature type="domain" description="Formyl transferase C-terminal" evidence="10">
    <location>
        <begin position="204"/>
        <end position="301"/>
    </location>
</feature>
<dbReference type="Proteomes" id="UP000886741">
    <property type="component" value="Unassembled WGS sequence"/>
</dbReference>
<dbReference type="InterPro" id="IPR002376">
    <property type="entry name" value="Formyl_transf_N"/>
</dbReference>
<dbReference type="Gene3D" id="3.10.25.10">
    <property type="entry name" value="Formyl transferase, C-terminal domain"/>
    <property type="match status" value="1"/>
</dbReference>
<dbReference type="InterPro" id="IPR005793">
    <property type="entry name" value="Formyl_trans_C"/>
</dbReference>
<dbReference type="InterPro" id="IPR011034">
    <property type="entry name" value="Formyl_transferase-like_C_sf"/>
</dbReference>
<evidence type="ECO:0000259" key="10">
    <source>
        <dbReference type="Pfam" id="PF02911"/>
    </source>
</evidence>
<organism evidence="11 12">
    <name type="scientific">Candidatus Avoscillospira avistercoris</name>
    <dbReference type="NCBI Taxonomy" id="2840707"/>
    <lineage>
        <taxon>Bacteria</taxon>
        <taxon>Bacillati</taxon>
        <taxon>Bacillota</taxon>
        <taxon>Clostridia</taxon>
        <taxon>Eubacteriales</taxon>
        <taxon>Oscillospiraceae</taxon>
        <taxon>Oscillospiraceae incertae sedis</taxon>
        <taxon>Candidatus Avoscillospira</taxon>
    </lineage>
</organism>
<keyword evidence="5 8" id="KW-0808">Transferase</keyword>
<comment type="catalytic activity">
    <reaction evidence="7 8">
        <text>L-methionyl-tRNA(fMet) + (6R)-10-formyltetrahydrofolate = N-formyl-L-methionyl-tRNA(fMet) + (6S)-5,6,7,8-tetrahydrofolate + H(+)</text>
        <dbReference type="Rhea" id="RHEA:24380"/>
        <dbReference type="Rhea" id="RHEA-COMP:9952"/>
        <dbReference type="Rhea" id="RHEA-COMP:9953"/>
        <dbReference type="ChEBI" id="CHEBI:15378"/>
        <dbReference type="ChEBI" id="CHEBI:57453"/>
        <dbReference type="ChEBI" id="CHEBI:78530"/>
        <dbReference type="ChEBI" id="CHEBI:78844"/>
        <dbReference type="ChEBI" id="CHEBI:195366"/>
        <dbReference type="EC" id="2.1.2.9"/>
    </reaction>
</comment>
<evidence type="ECO:0000256" key="7">
    <source>
        <dbReference type="ARBA" id="ARBA00048558"/>
    </source>
</evidence>
<evidence type="ECO:0000313" key="12">
    <source>
        <dbReference type="Proteomes" id="UP000886741"/>
    </source>
</evidence>
<evidence type="ECO:0000259" key="9">
    <source>
        <dbReference type="Pfam" id="PF00551"/>
    </source>
</evidence>
<comment type="function">
    <text evidence="1 8">Attaches a formyl group to the free amino group of methionyl-tRNA(fMet). The formyl group appears to play a dual role in the initiator identity of N-formylmethionyl-tRNA by promoting its recognition by IF2 and preventing the misappropriation of this tRNA by the elongation apparatus.</text>
</comment>
<dbReference type="AlphaFoldDB" id="A0A9D1JT09"/>